<evidence type="ECO:0000256" key="1">
    <source>
        <dbReference type="ARBA" id="ARBA00022729"/>
    </source>
</evidence>
<accession>A0ABN2ACK6</accession>
<dbReference type="InterPro" id="IPR011055">
    <property type="entry name" value="Dup_hybrid_motif"/>
</dbReference>
<dbReference type="CDD" id="cd12797">
    <property type="entry name" value="M23_peptidase"/>
    <property type="match status" value="1"/>
</dbReference>
<organism evidence="4 5">
    <name type="scientific">Kribbella lupini</name>
    <dbReference type="NCBI Taxonomy" id="291602"/>
    <lineage>
        <taxon>Bacteria</taxon>
        <taxon>Bacillati</taxon>
        <taxon>Actinomycetota</taxon>
        <taxon>Actinomycetes</taxon>
        <taxon>Propionibacteriales</taxon>
        <taxon>Kribbellaceae</taxon>
        <taxon>Kribbella</taxon>
    </lineage>
</organism>
<feature type="chain" id="PRO_5046884079" description="M23ase beta-sheet core domain-containing protein" evidence="2">
    <location>
        <begin position="27"/>
        <end position="432"/>
    </location>
</feature>
<dbReference type="Pfam" id="PF01551">
    <property type="entry name" value="Peptidase_M23"/>
    <property type="match status" value="1"/>
</dbReference>
<dbReference type="InterPro" id="IPR028994">
    <property type="entry name" value="Integrin_alpha_N"/>
</dbReference>
<protein>
    <recommendedName>
        <fullName evidence="3">M23ase beta-sheet core domain-containing protein</fullName>
    </recommendedName>
</protein>
<proteinExistence type="predicted"/>
<dbReference type="EMBL" id="BAAANC010000001">
    <property type="protein sequence ID" value="GAA1516347.1"/>
    <property type="molecule type" value="Genomic_DNA"/>
</dbReference>
<dbReference type="InterPro" id="IPR016047">
    <property type="entry name" value="M23ase_b-sheet_dom"/>
</dbReference>
<feature type="domain" description="M23ase beta-sheet core" evidence="3">
    <location>
        <begin position="78"/>
        <end position="153"/>
    </location>
</feature>
<sequence length="432" mass="44957">MTKQLLKRSLAGLAITLLTVAGTAVTAPASSAQVDAKPNFELPFPCGEKWNGATYTGHGGDNYYPLDFNWGVGDDDLGKPVVASAAGVATQGEAGVITIDHGGGWKSEYRHLSSRDVASGTQVAQGQFIGRVGAVGNASGPHLHYAQVYNGNEQHIELHGELVTYSFDYNGPLYTSYNCGVTVRAAESVNGDKYDDLLAVDPTNTMKLYPGTATGTFGGSSEIGPGWSASYNRIGVGDSNADGYADIYATSTDGSLNYWLNNGNGGFSKLAAEGVGWNSLEGLAVVDINEDNKADIVGRDGGILYWYPGSGPGAFGQRIRIGEGWAGFGTIAGADADGDGDGDLWGADADGNLFFWRGGGSGSFAVKVDVGGGWNGFGAFNAMDVNGDGKADLVAVRKIDGHLFRWTGKGDGGFNTGQDIGQGWTGYRPATY</sequence>
<feature type="signal peptide" evidence="2">
    <location>
        <begin position="1"/>
        <end position="26"/>
    </location>
</feature>
<dbReference type="Gene3D" id="2.70.70.10">
    <property type="entry name" value="Glucose Permease (Domain IIA)"/>
    <property type="match status" value="1"/>
</dbReference>
<dbReference type="SUPFAM" id="SSF51261">
    <property type="entry name" value="Duplicated hybrid motif"/>
    <property type="match status" value="1"/>
</dbReference>
<keyword evidence="5" id="KW-1185">Reference proteome</keyword>
<dbReference type="PANTHER" id="PTHR44103:SF1">
    <property type="entry name" value="PROPROTEIN CONVERTASE P"/>
    <property type="match status" value="1"/>
</dbReference>
<dbReference type="InterPro" id="IPR013517">
    <property type="entry name" value="FG-GAP"/>
</dbReference>
<keyword evidence="1 2" id="KW-0732">Signal</keyword>
<dbReference type="Proteomes" id="UP001500363">
    <property type="component" value="Unassembled WGS sequence"/>
</dbReference>
<name>A0ABN2ACK6_9ACTN</name>
<evidence type="ECO:0000256" key="2">
    <source>
        <dbReference type="SAM" id="SignalP"/>
    </source>
</evidence>
<dbReference type="SUPFAM" id="SSF69318">
    <property type="entry name" value="Integrin alpha N-terminal domain"/>
    <property type="match status" value="1"/>
</dbReference>
<evidence type="ECO:0000259" key="3">
    <source>
        <dbReference type="Pfam" id="PF01551"/>
    </source>
</evidence>
<gene>
    <name evidence="4" type="ORF">GCM10009741_13960</name>
</gene>
<evidence type="ECO:0000313" key="5">
    <source>
        <dbReference type="Proteomes" id="UP001500363"/>
    </source>
</evidence>
<dbReference type="RefSeq" id="WP_344171115.1">
    <property type="nucleotide sequence ID" value="NZ_BAAANC010000001.1"/>
</dbReference>
<dbReference type="PANTHER" id="PTHR44103">
    <property type="entry name" value="PROPROTEIN CONVERTASE P"/>
    <property type="match status" value="1"/>
</dbReference>
<reference evidence="4 5" key="1">
    <citation type="journal article" date="2019" name="Int. J. Syst. Evol. Microbiol.">
        <title>The Global Catalogue of Microorganisms (GCM) 10K type strain sequencing project: providing services to taxonomists for standard genome sequencing and annotation.</title>
        <authorList>
            <consortium name="The Broad Institute Genomics Platform"/>
            <consortium name="The Broad Institute Genome Sequencing Center for Infectious Disease"/>
            <person name="Wu L."/>
            <person name="Ma J."/>
        </authorList>
    </citation>
    <scope>NUCLEOTIDE SEQUENCE [LARGE SCALE GENOMIC DNA]</scope>
    <source>
        <strain evidence="4 5">JCM 14303</strain>
    </source>
</reference>
<comment type="caution">
    <text evidence="4">The sequence shown here is derived from an EMBL/GenBank/DDBJ whole genome shotgun (WGS) entry which is preliminary data.</text>
</comment>
<dbReference type="Pfam" id="PF13517">
    <property type="entry name" value="FG-GAP_3"/>
    <property type="match status" value="2"/>
</dbReference>
<evidence type="ECO:0000313" key="4">
    <source>
        <dbReference type="EMBL" id="GAA1516347.1"/>
    </source>
</evidence>